<keyword evidence="3 10" id="KW-0812">Transmembrane</keyword>
<dbReference type="PROSITE" id="PS50262">
    <property type="entry name" value="G_PROTEIN_RECEP_F1_2"/>
    <property type="match status" value="1"/>
</dbReference>
<organism evidence="13 14">
    <name type="scientific">Priapulus caudatus</name>
    <name type="common">Priapulid worm</name>
    <dbReference type="NCBI Taxonomy" id="37621"/>
    <lineage>
        <taxon>Eukaryota</taxon>
        <taxon>Metazoa</taxon>
        <taxon>Ecdysozoa</taxon>
        <taxon>Scalidophora</taxon>
        <taxon>Priapulida</taxon>
        <taxon>Priapulimorpha</taxon>
        <taxon>Priapulimorphida</taxon>
        <taxon>Priapulidae</taxon>
        <taxon>Priapulus</taxon>
    </lineage>
</organism>
<dbReference type="Gene3D" id="1.20.1070.10">
    <property type="entry name" value="Rhodopsin 7-helix transmembrane proteins"/>
    <property type="match status" value="1"/>
</dbReference>
<feature type="transmembrane region" description="Helical" evidence="11">
    <location>
        <begin position="303"/>
        <end position="325"/>
    </location>
</feature>
<dbReference type="SUPFAM" id="SSF81321">
    <property type="entry name" value="Family A G protein-coupled receptor-like"/>
    <property type="match status" value="1"/>
</dbReference>
<dbReference type="InterPro" id="IPR017452">
    <property type="entry name" value="GPCR_Rhodpsn_7TM"/>
</dbReference>
<evidence type="ECO:0000256" key="9">
    <source>
        <dbReference type="ARBA" id="ARBA00023224"/>
    </source>
</evidence>
<evidence type="ECO:0000256" key="4">
    <source>
        <dbReference type="ARBA" id="ARBA00022989"/>
    </source>
</evidence>
<dbReference type="GeneID" id="106808009"/>
<evidence type="ECO:0000256" key="2">
    <source>
        <dbReference type="ARBA" id="ARBA00022475"/>
    </source>
</evidence>
<sequence length="393" mass="43341">MISATPADANMSAPSTGADAQHASAFSIVMGVALALVIFFAIAGNLLVCVAVYSDRNLRKIANLFIVSLALADLLVATLVMPFALANDLLGYWAFDVGFCNVWVSFDIMCSTASILNLSAISADRYVHIRDPLRYHANMRARTALCAIFCVWLCSFVISFVPINLGWHEIPVSNNISGVREQEKVVAQEEDVDSSPPMCALEINPTYAILSSAISFYAPCVVMVFIYMRLYAYARRHVRSIKALSVPPSTNGGAASVHSRQWQDHKAAITLGVIMGVFLLCWTPFFCVNIVAACCAECVPKVVFVVLTWLGYFNSTMNPIIYSIFNTDFREAFKRILAIDRCRLLPGWHPPKNSYTTDCNVVHLHAGESPRKKCRHKTEIVVKDVADQLVTAL</sequence>
<keyword evidence="7" id="KW-1015">Disulfide bond</keyword>
<reference evidence="14" key="1">
    <citation type="submission" date="2025-08" db="UniProtKB">
        <authorList>
            <consortium name="RefSeq"/>
        </authorList>
    </citation>
    <scope>IDENTIFICATION</scope>
</reference>
<evidence type="ECO:0000313" key="14">
    <source>
        <dbReference type="RefSeq" id="XP_014666036.1"/>
    </source>
</evidence>
<feature type="transmembrane region" description="Helical" evidence="11">
    <location>
        <begin position="64"/>
        <end position="83"/>
    </location>
</feature>
<name>A0ABM1E1G5_PRICU</name>
<protein>
    <submittedName>
        <fullName evidence="14">Dopamine receptor 1-like</fullName>
    </submittedName>
</protein>
<keyword evidence="5 10" id="KW-0297">G-protein coupled receptor</keyword>
<evidence type="ECO:0000256" key="10">
    <source>
        <dbReference type="RuleBase" id="RU000688"/>
    </source>
</evidence>
<comment type="similarity">
    <text evidence="10">Belongs to the G-protein coupled receptor 1 family.</text>
</comment>
<keyword evidence="13" id="KW-1185">Reference proteome</keyword>
<evidence type="ECO:0000313" key="13">
    <source>
        <dbReference type="Proteomes" id="UP000695022"/>
    </source>
</evidence>
<keyword evidence="2" id="KW-1003">Cell membrane</keyword>
<dbReference type="PRINTS" id="PR00242">
    <property type="entry name" value="DOPAMINER"/>
</dbReference>
<gene>
    <name evidence="14" type="primary">LOC106808009</name>
</gene>
<dbReference type="PANTHER" id="PTHR24248">
    <property type="entry name" value="ADRENERGIC RECEPTOR-RELATED G-PROTEIN COUPLED RECEPTOR"/>
    <property type="match status" value="1"/>
</dbReference>
<keyword evidence="6 11" id="KW-0472">Membrane</keyword>
<feature type="domain" description="G-protein coupled receptors family 1 profile" evidence="12">
    <location>
        <begin position="44"/>
        <end position="322"/>
    </location>
</feature>
<feature type="transmembrane region" description="Helical" evidence="11">
    <location>
        <begin position="25"/>
        <end position="52"/>
    </location>
</feature>
<proteinExistence type="inferred from homology"/>
<feature type="transmembrane region" description="Helical" evidence="11">
    <location>
        <begin position="207"/>
        <end position="232"/>
    </location>
</feature>
<evidence type="ECO:0000259" key="12">
    <source>
        <dbReference type="PROSITE" id="PS50262"/>
    </source>
</evidence>
<dbReference type="SMART" id="SM01381">
    <property type="entry name" value="7TM_GPCR_Srsx"/>
    <property type="match status" value="1"/>
</dbReference>
<keyword evidence="9 10" id="KW-0807">Transducer</keyword>
<comment type="subcellular location">
    <subcellularLocation>
        <location evidence="1">Cell membrane</location>
        <topology evidence="1">Multi-pass membrane protein</topology>
    </subcellularLocation>
</comment>
<keyword evidence="4 11" id="KW-1133">Transmembrane helix</keyword>
<evidence type="ECO:0000256" key="5">
    <source>
        <dbReference type="ARBA" id="ARBA00023040"/>
    </source>
</evidence>
<dbReference type="Proteomes" id="UP000695022">
    <property type="component" value="Unplaced"/>
</dbReference>
<accession>A0ABM1E1G5</accession>
<feature type="transmembrane region" description="Helical" evidence="11">
    <location>
        <begin position="268"/>
        <end position="291"/>
    </location>
</feature>
<dbReference type="PROSITE" id="PS00237">
    <property type="entry name" value="G_PROTEIN_RECEP_F1_1"/>
    <property type="match status" value="1"/>
</dbReference>
<dbReference type="PANTHER" id="PTHR24248:SF187">
    <property type="entry name" value="OCTOPAMINE RECEPTOR BETA-2R"/>
    <property type="match status" value="1"/>
</dbReference>
<dbReference type="PRINTS" id="PR00237">
    <property type="entry name" value="GPCRRHODOPSN"/>
</dbReference>
<evidence type="ECO:0000256" key="6">
    <source>
        <dbReference type="ARBA" id="ARBA00023136"/>
    </source>
</evidence>
<dbReference type="CDD" id="cd15065">
    <property type="entry name" value="7tmA_Ap5-HTB1-like"/>
    <property type="match status" value="1"/>
</dbReference>
<evidence type="ECO:0000256" key="11">
    <source>
        <dbReference type="SAM" id="Phobius"/>
    </source>
</evidence>
<evidence type="ECO:0000256" key="3">
    <source>
        <dbReference type="ARBA" id="ARBA00022692"/>
    </source>
</evidence>
<dbReference type="InterPro" id="IPR000929">
    <property type="entry name" value="Dopamine_rcpt"/>
</dbReference>
<evidence type="ECO:0000256" key="1">
    <source>
        <dbReference type="ARBA" id="ARBA00004651"/>
    </source>
</evidence>
<keyword evidence="8 10" id="KW-0675">Receptor</keyword>
<feature type="transmembrane region" description="Helical" evidence="11">
    <location>
        <begin position="144"/>
        <end position="165"/>
    </location>
</feature>
<dbReference type="RefSeq" id="XP_014666036.1">
    <property type="nucleotide sequence ID" value="XM_014810550.1"/>
</dbReference>
<evidence type="ECO:0000256" key="7">
    <source>
        <dbReference type="ARBA" id="ARBA00023157"/>
    </source>
</evidence>
<dbReference type="Pfam" id="PF00001">
    <property type="entry name" value="7tm_1"/>
    <property type="match status" value="1"/>
</dbReference>
<evidence type="ECO:0000256" key="8">
    <source>
        <dbReference type="ARBA" id="ARBA00023170"/>
    </source>
</evidence>
<dbReference type="InterPro" id="IPR000276">
    <property type="entry name" value="GPCR_Rhodpsn"/>
</dbReference>
<feature type="transmembrane region" description="Helical" evidence="11">
    <location>
        <begin position="103"/>
        <end position="123"/>
    </location>
</feature>